<protein>
    <submittedName>
        <fullName evidence="2">SZT2 subunit of KICSTOR complex</fullName>
    </submittedName>
</protein>
<reference evidence="2" key="2">
    <citation type="submission" date="2025-09" db="UniProtKB">
        <authorList>
            <consortium name="Ensembl"/>
        </authorList>
    </citation>
    <scope>IDENTIFICATION</scope>
</reference>
<dbReference type="GO" id="GO:1904262">
    <property type="term" value="P:negative regulation of TORC1 signaling"/>
    <property type="evidence" value="ECO:0007669"/>
    <property type="project" value="Ensembl"/>
</dbReference>
<reference evidence="2" key="1">
    <citation type="submission" date="2025-08" db="UniProtKB">
        <authorList>
            <consortium name="Ensembl"/>
        </authorList>
    </citation>
    <scope>IDENTIFICATION</scope>
</reference>
<feature type="region of interest" description="Disordered" evidence="1">
    <location>
        <begin position="1368"/>
        <end position="1412"/>
    </location>
</feature>
<gene>
    <name evidence="2" type="primary">SZT2</name>
</gene>
<dbReference type="GO" id="GO:1990130">
    <property type="term" value="C:GATOR1 complex"/>
    <property type="evidence" value="ECO:0007669"/>
    <property type="project" value="Ensembl"/>
</dbReference>
<keyword evidence="3" id="KW-1185">Reference proteome</keyword>
<dbReference type="GO" id="GO:0061462">
    <property type="term" value="P:protein localization to lysosome"/>
    <property type="evidence" value="ECO:0007669"/>
    <property type="project" value="Ensembl"/>
</dbReference>
<dbReference type="Ensembl" id="ENSNNAT00000007276.1">
    <property type="protein sequence ID" value="ENSNNAP00000006941.1"/>
    <property type="gene ID" value="ENSNNAG00000004316.1"/>
</dbReference>
<dbReference type="GO" id="GO:0005765">
    <property type="term" value="C:lysosomal membrane"/>
    <property type="evidence" value="ECO:0007669"/>
    <property type="project" value="Ensembl"/>
</dbReference>
<feature type="compositionally biased region" description="Basic and acidic residues" evidence="1">
    <location>
        <begin position="1368"/>
        <end position="1382"/>
    </location>
</feature>
<dbReference type="GO" id="GO:0140007">
    <property type="term" value="C:KICSTOR complex"/>
    <property type="evidence" value="ECO:0007669"/>
    <property type="project" value="Ensembl"/>
</dbReference>
<evidence type="ECO:0000313" key="2">
    <source>
        <dbReference type="Ensembl" id="ENSNNAP00000006941.1"/>
    </source>
</evidence>
<dbReference type="GO" id="GO:0043473">
    <property type="term" value="P:pigmentation"/>
    <property type="evidence" value="ECO:0007669"/>
    <property type="project" value="Ensembl"/>
</dbReference>
<dbReference type="InterPro" id="IPR033228">
    <property type="entry name" value="SZT2"/>
</dbReference>
<dbReference type="PANTHER" id="PTHR14918">
    <property type="entry name" value="KICSTOR COMPLEX PROTEIN SZT2"/>
    <property type="match status" value="1"/>
</dbReference>
<feature type="region of interest" description="Disordered" evidence="1">
    <location>
        <begin position="675"/>
        <end position="696"/>
    </location>
</feature>
<dbReference type="OrthoDB" id="43547at2759"/>
<dbReference type="GO" id="GO:0061700">
    <property type="term" value="C:GATOR2 complex"/>
    <property type="evidence" value="ECO:0007669"/>
    <property type="project" value="Ensembl"/>
</dbReference>
<feature type="compositionally biased region" description="Basic and acidic residues" evidence="1">
    <location>
        <begin position="2258"/>
        <end position="2271"/>
    </location>
</feature>
<dbReference type="GO" id="GO:0034198">
    <property type="term" value="P:cellular response to amino acid starvation"/>
    <property type="evidence" value="ECO:0007669"/>
    <property type="project" value="Ensembl"/>
</dbReference>
<feature type="region of interest" description="Disordered" evidence="1">
    <location>
        <begin position="2643"/>
        <end position="2676"/>
    </location>
</feature>
<sequence length="3189" mass="360071">MKKDYRISRNVRLAWFLGRLHQVVCSMSEAELAKSDSELDILSILPNSWQPDEPLQTKPYLLVPSTHVTFLAHRYRFVIELDLSPSTGIVDDSPGEIIFDEVFYALSRCLGGLLKPFRIPGSDIIFQPEIFITIQAYSSIISLQMHQVLFQGCLSNGTQTETFLNQVYTQLCAFENKVAEMLQHQYEAKTQEMPGKKLGVSMVTADVGLVSMIRQGILALQLLPSNSTAGIIVITDGVTSVPDVAVCETLLNQLRSGTVACSFIQVGGVYSYDCSFGHVPNVELMKFIAMATFGTYLSTCPEVEPSSLDMNVYHKAFLPYSFLRSGESLNPEYYCVSQHRLFNEHLVSASSNPALALRRKKHTEKEVHADLISIVSVRLREGYSIREVNITKGGTQLEVKLILLWKHNMRIEYLAMAPWPLDPSLRSTWVEVTMEGSYDILHDISCTVRKPITSLYRTTVIRRFWNTLQSINQTDQMLVHLQSFDSVPEHFTIPESTRNGVPLFYIPPGSTTPVLSLQHSSSDSSHSQFAAYWKPILSMDANLWQRWLHMHRIVILLEHDMPVPKHLHTPGNNGRYSTIQCRISHSALTSLLRDWSSFVLVEGYSYVKLMHSSEDLPPFSFYVVRIISKAPCMVLRLGFPIGTLAKLRNKIVEELRDCILQLRFPHRVQSKEATPKVKRKVLGSSSPSKSSCLPMAQPPLSDRPCLIVLHKPLEKLLIRYEKLPSDYHVPCLLPLENPPMSGPLTMVANRTASSTLASLSRYFYHQRWIWCVQSGLVPAVPLTAVAQLLSTLTEIRLSEGFHFASSGEGIVSMVQELPMKVNDCTKASGNEKHTCIVQYVIFPPHATSTKDSFSTDEDNDTEVEAIEVDMELNIVTECWIEPQSGYVDGVQESWQYLHGLSYQKIPKAIYPRDLSCIHTVLAFEYISQLCQNKDWVFPACDSSGSRVHEIPFQFDLMKLLPKCQQIEMVFLMLTRENDGIIKDSSFLPNEMLLGLFHGCLQHDLSDREITLLDTDHVTFMEQVLQRDRDGHPPPFKLSTVQGKRGTVTNSSLSYSSDVNIKESKNDISPTSVTLFPQWRCYAKLVNPQHLFLTFLPAMFSGNGFSEAYGLASSCQHNTETGQTIGDPDAGSKKEGRISIGRQASQPDLGENCRIRCPVFVYSCSLEVLREQMINSRTEKSLQDIFFRNQSVERPTSAPWLDSKHKEVVSYCTLLQEHSHQCYVKGLFRSLQQGHNISSPDLLIAMDYCEELLQEIDITHFLMTLCSHVRTFCEHHQQQLLVSLEGNQASKPRGILTSVSSAETEDFSEADSHGSACPSQDFLKVENATFIAFFFSTQEKFLEISSLYFKPVPSNPHYYFYCPPSTKKEEEVSRDHQDRKGSEDVESSENDLATDEGNTSSYAIGTESDPELEVEYRERLDQEFLEAGSLSDSNTVNQDDDSFSVLGDSLAEQELLEQDMPPLFMHLTCSVKLRSQHCSMPVCSLPTCLGDVLGGLESSKALHTIDLSDLCVTLDIFVLTVPLEIEMVNDLHHNRYTSESSVSFTRSPGQPSSFRSDDELMHTLDRMHPALSNLPAMHRQAVEATMTEIRWLLDDEIVSALRYSQPVTASILSQAASHIYSSQGRPSCHCEVVPLQFVFGPENSLERFCEVSRILSLCRCDSSSKTEGSLPCSTPPDEAQSLWAWSANENKTGECLGISNQVPVEVNSRIHFYFSGYDGGSSDSEGEEAVMSDLESRCPLIPDFWLIIKIHQDRVEVYSHTRSNAVKATQNEEGECIQLHRTMVKKVGEICRVVNQRLLLQDLHDSHICNSLLVAESEEDIWKSETPYTYRQRTGPDDYPGEESYQPRDYLAATMQFMPGHFACDAVWSTTIHVHSRLKMGPNMGVARAIQALRSVLNAFSVVNRKNMFVYQERATKSVFYLRLVCRSLALSRSQEPIYTEDLSGSHSSLGTASFRSVDSARPISQIDRHIQLVVHGVAPAGPEITDELVKVLRRRLDEATLDIITVMLVRNCKLTPADVEFIQPPGSLPTEVLQFTLPTSCLPWLPAVACYLRQNLLIFLHTPKYTDSNVENHFKVSVSSSSPELDLYLYNKPGGQGTGGKGVACIALSFVDDYGNPISLARWVKPSTVLLSTSFLPEAEFESLTTANKHESEPGKSQSARSPLVRFDIWEKGNISLLQLSERLRHALRHALCDALMEFHVLPNPLCVETSTELEDPDNTVPTTSLGEPVTPTSKMGRRSFWDKLSKPEMADQGSPKTTDDIVLERPEENRSRRRHKTESVKQHSSQERAASEQEQSQRRRTCQLEEGDVGILHPVFSQTCQSWMAFMNRLGCPSVQQCVLESVSRFLLPSIMLQVVNLVTTLASDTTVKVFEKVSGPQGMSFVPYSLTPGTSARPAVIRQFTLLGRSFHQWRCSTEQGDVSRVLSLALQKKLVLYIYNWSVDLGSALNNSLTRLLQWQNARAHVVHCLLSQKLGLFHHYCYMDTPWHEDSKQEQNPFLNSTLEIDALIRSPSVPPSKEQGRLSSSARILQPLHFPPDMVPFDEALRDVSVIQPIVHNPEQGVHDPVAQHGAQFLEIKNTERKELEKQMKIENLFVTWQQRSAQSNMPISLADLDTLKQSSRLVHYCATPLLFDPGFRQQIQADQQSKLEGKKRHRSNDSTASGRDRSHSCDSAEGLPCRSKDEAWLLELCHAFLQQYIQYLQSMGFILVQVRPASPARRLVGRGWFFFNSYHLQRALPGGIVLMELAFQGCYFCVKQYALECSRIPMGQTVNSQLSMLFTEECDKVRDLMHVHSFSYDFHLRIVHQYLLGSHMALRQGYHLTSFLEDFITQHPDIPKFGRNHIFQGTLALPTNTITAHQLYNYITDHANTYHMKPLRMARPGTSSESKKGTPSSEQNEYALVSIWNSSGSYKDSEGLRHHDDFDVSLLVCHSAVPFEDQSEADRHMLRLQYYVIMTSQRELFPRLTADMRRFKKLPRLQREALEPVLGRSAWETAEGLFYTSPLFPLLASEVAAAQKQLSTMVQCAKGHCRRDNLWKRLFLLEPLASDKLKLGKLSLSELEELLDAVHKKSIADIDPQLSCFLTMTASWYQSLIKVLLSRFPQSCRHFQNADAGTQYLVVLNQKFTDCFVLVFLDLHSGKTSLTVVFRELFPVQPQDSESPLPQLVSTYHHLESVINTACFNLWTGLL</sequence>
<dbReference type="OMA" id="PLFVHIT"/>
<proteinExistence type="predicted"/>
<evidence type="ECO:0000313" key="3">
    <source>
        <dbReference type="Proteomes" id="UP000694559"/>
    </source>
</evidence>
<accession>A0A8C6VJY9</accession>
<feature type="compositionally biased region" description="Basic and acidic residues" evidence="1">
    <location>
        <begin position="2240"/>
        <end position="2250"/>
    </location>
</feature>
<feature type="compositionally biased region" description="Basic and acidic residues" evidence="1">
    <location>
        <begin position="2278"/>
        <end position="2298"/>
    </location>
</feature>
<dbReference type="GeneTree" id="ENSGT00390000018402"/>
<dbReference type="PANTHER" id="PTHR14918:SF3">
    <property type="entry name" value="KICSTOR COMPLEX PROTEIN SZT2"/>
    <property type="match status" value="1"/>
</dbReference>
<evidence type="ECO:0000256" key="1">
    <source>
        <dbReference type="SAM" id="MobiDB-lite"/>
    </source>
</evidence>
<feature type="compositionally biased region" description="Polar residues" evidence="1">
    <location>
        <begin position="2220"/>
        <end position="2234"/>
    </location>
</feature>
<feature type="compositionally biased region" description="Acidic residues" evidence="1">
    <location>
        <begin position="1383"/>
        <end position="1393"/>
    </location>
</feature>
<dbReference type="GO" id="GO:0005777">
    <property type="term" value="C:peroxisome"/>
    <property type="evidence" value="ECO:0007669"/>
    <property type="project" value="Ensembl"/>
</dbReference>
<dbReference type="GO" id="GO:0042149">
    <property type="term" value="P:cellular response to glucose starvation"/>
    <property type="evidence" value="ECO:0007669"/>
    <property type="project" value="Ensembl"/>
</dbReference>
<feature type="region of interest" description="Disordered" evidence="1">
    <location>
        <begin position="2212"/>
        <end position="2302"/>
    </location>
</feature>
<name>A0A8C6VJY9_NAJNA</name>
<dbReference type="Proteomes" id="UP000694559">
    <property type="component" value="Unplaced"/>
</dbReference>
<organism evidence="2 3">
    <name type="scientific">Naja naja</name>
    <name type="common">Indian cobra</name>
    <dbReference type="NCBI Taxonomy" id="35670"/>
    <lineage>
        <taxon>Eukaryota</taxon>
        <taxon>Metazoa</taxon>
        <taxon>Chordata</taxon>
        <taxon>Craniata</taxon>
        <taxon>Vertebrata</taxon>
        <taxon>Euteleostomi</taxon>
        <taxon>Lepidosauria</taxon>
        <taxon>Squamata</taxon>
        <taxon>Bifurcata</taxon>
        <taxon>Unidentata</taxon>
        <taxon>Episquamata</taxon>
        <taxon>Toxicofera</taxon>
        <taxon>Serpentes</taxon>
        <taxon>Colubroidea</taxon>
        <taxon>Elapidae</taxon>
        <taxon>Elapinae</taxon>
        <taxon>Naja</taxon>
    </lineage>
</organism>
<dbReference type="GO" id="GO:0009791">
    <property type="term" value="P:post-embryonic development"/>
    <property type="evidence" value="ECO:0007669"/>
    <property type="project" value="Ensembl"/>
</dbReference>
<dbReference type="GO" id="GO:0007417">
    <property type="term" value="P:central nervous system development"/>
    <property type="evidence" value="ECO:0007669"/>
    <property type="project" value="Ensembl"/>
</dbReference>